<reference evidence="1" key="1">
    <citation type="submission" date="2020-05" db="EMBL/GenBank/DDBJ databases">
        <authorList>
            <person name="Chiriac C."/>
            <person name="Salcher M."/>
            <person name="Ghai R."/>
            <person name="Kavagutti S V."/>
        </authorList>
    </citation>
    <scope>NUCLEOTIDE SEQUENCE</scope>
</reference>
<dbReference type="NCBIfam" id="TIGR01558">
    <property type="entry name" value="sm_term_P27"/>
    <property type="match status" value="1"/>
</dbReference>
<proteinExistence type="predicted"/>
<evidence type="ECO:0000313" key="1">
    <source>
        <dbReference type="EMBL" id="CAB4189258.1"/>
    </source>
</evidence>
<sequence length="161" mass="17191">MGTRGPAPKPTRLKILAGETRPSVINYAEPIPAGGPLSPPIDLRPESREVWERVIAALGSTGVLTSADKDVLRLYCDALARYLEAESMLSKTGPLIKGRAGEFVKNPLHQIVRDNADAVKKYARELGLTPAARVGLRGDIDGQANSATAKLDAIIKAARRA</sequence>
<dbReference type="EMBL" id="LR797135">
    <property type="protein sequence ID" value="CAB4189258.1"/>
    <property type="molecule type" value="Genomic_DNA"/>
</dbReference>
<organism evidence="1">
    <name type="scientific">uncultured Caudovirales phage</name>
    <dbReference type="NCBI Taxonomy" id="2100421"/>
    <lineage>
        <taxon>Viruses</taxon>
        <taxon>Duplodnaviria</taxon>
        <taxon>Heunggongvirae</taxon>
        <taxon>Uroviricota</taxon>
        <taxon>Caudoviricetes</taxon>
        <taxon>Peduoviridae</taxon>
        <taxon>Maltschvirus</taxon>
        <taxon>Maltschvirus maltsch</taxon>
    </lineage>
</organism>
<protein>
    <submittedName>
        <fullName evidence="1">COG3747 Phage terminase, small subunit</fullName>
    </submittedName>
</protein>
<gene>
    <name evidence="1" type="ORF">UFOVP1184_6</name>
</gene>
<dbReference type="InterPro" id="IPR006448">
    <property type="entry name" value="Phage_term_ssu_P27"/>
</dbReference>
<accession>A0A6J5R6L4</accession>
<name>A0A6J5R6L4_9CAUD</name>
<dbReference type="Pfam" id="PF05119">
    <property type="entry name" value="Terminase_4"/>
    <property type="match status" value="1"/>
</dbReference>